<evidence type="ECO:0000256" key="7">
    <source>
        <dbReference type="ARBA" id="ARBA00023136"/>
    </source>
</evidence>
<organism evidence="9 10">
    <name type="scientific">Frondihabitans australicus</name>
    <dbReference type="NCBI Taxonomy" id="386892"/>
    <lineage>
        <taxon>Bacteria</taxon>
        <taxon>Bacillati</taxon>
        <taxon>Actinomycetota</taxon>
        <taxon>Actinomycetes</taxon>
        <taxon>Micrococcales</taxon>
        <taxon>Microbacteriaceae</taxon>
        <taxon>Frondihabitans</taxon>
    </lineage>
</organism>
<dbReference type="GO" id="GO:0008233">
    <property type="term" value="F:peptidase activity"/>
    <property type="evidence" value="ECO:0007669"/>
    <property type="project" value="UniProtKB-KW"/>
</dbReference>
<dbReference type="OrthoDB" id="4981472at2"/>
<gene>
    <name evidence="9" type="ORF">C8E83_1833</name>
</gene>
<dbReference type="RefSeq" id="WP_121369551.1">
    <property type="nucleotide sequence ID" value="NZ_RBKS01000001.1"/>
</dbReference>
<dbReference type="Proteomes" id="UP000280008">
    <property type="component" value="Unassembled WGS sequence"/>
</dbReference>
<accession>A0A495IHW3</accession>
<name>A0A495IHW3_9MICO</name>
<sequence length="207" mass="22658">MSSLSSVQPDSLPLRPRANRRRRRSSFGLALRLLAAAAFVAGGAALIYFEFDFRRLETVINAFLMRSTFASSAISLILPGNDPSILYTYLGRGFVLRVTEECSIALYIGPIAIFGGLLTLVRRLRLRRIALATGIALVGMALLNQFRILALGFVFGTWGHDAFEWAHSLGGSFLMLFGLAACLAVFFRIVVIGAKRSDRKATIKAGR</sequence>
<keyword evidence="2" id="KW-1003">Cell membrane</keyword>
<dbReference type="InterPro" id="IPR026392">
    <property type="entry name" value="Exo/Archaeosortase_dom"/>
</dbReference>
<reference evidence="9 10" key="1">
    <citation type="submission" date="2018-10" db="EMBL/GenBank/DDBJ databases">
        <title>Sequencing the genomes of 1000 actinobacteria strains.</title>
        <authorList>
            <person name="Klenk H.-P."/>
        </authorList>
    </citation>
    <scope>NUCLEOTIDE SEQUENCE [LARGE SCALE GENOMIC DNA]</scope>
    <source>
        <strain evidence="9 10">DSM 17894</strain>
    </source>
</reference>
<dbReference type="AlphaFoldDB" id="A0A495IHW3"/>
<keyword evidence="10" id="KW-1185">Reference proteome</keyword>
<evidence type="ECO:0000256" key="2">
    <source>
        <dbReference type="ARBA" id="ARBA00022475"/>
    </source>
</evidence>
<keyword evidence="7 8" id="KW-0472">Membrane</keyword>
<keyword evidence="4 8" id="KW-0812">Transmembrane</keyword>
<evidence type="ECO:0000313" key="9">
    <source>
        <dbReference type="EMBL" id="RKR74705.1"/>
    </source>
</evidence>
<evidence type="ECO:0000313" key="10">
    <source>
        <dbReference type="Proteomes" id="UP000280008"/>
    </source>
</evidence>
<evidence type="ECO:0000256" key="5">
    <source>
        <dbReference type="ARBA" id="ARBA00022801"/>
    </source>
</evidence>
<comment type="caution">
    <text evidence="9">The sequence shown here is derived from an EMBL/GenBank/DDBJ whole genome shotgun (WGS) entry which is preliminary data.</text>
</comment>
<dbReference type="EMBL" id="RBKS01000001">
    <property type="protein sequence ID" value="RKR74705.1"/>
    <property type="molecule type" value="Genomic_DNA"/>
</dbReference>
<evidence type="ECO:0000256" key="1">
    <source>
        <dbReference type="ARBA" id="ARBA00004651"/>
    </source>
</evidence>
<dbReference type="Pfam" id="PF09721">
    <property type="entry name" value="Exosortase_EpsH"/>
    <property type="match status" value="1"/>
</dbReference>
<dbReference type="NCBIfam" id="NF012138">
    <property type="entry name" value="exosort_XrtR"/>
    <property type="match status" value="1"/>
</dbReference>
<keyword evidence="6 8" id="KW-1133">Transmembrane helix</keyword>
<comment type="subcellular location">
    <subcellularLocation>
        <location evidence="1">Cell membrane</location>
        <topology evidence="1">Multi-pass membrane protein</topology>
    </subcellularLocation>
</comment>
<dbReference type="NCBIfam" id="TIGR04178">
    <property type="entry name" value="exo_archaeo"/>
    <property type="match status" value="1"/>
</dbReference>
<feature type="transmembrane region" description="Helical" evidence="8">
    <location>
        <begin position="173"/>
        <end position="194"/>
    </location>
</feature>
<evidence type="ECO:0000256" key="4">
    <source>
        <dbReference type="ARBA" id="ARBA00022692"/>
    </source>
</evidence>
<evidence type="ECO:0000256" key="3">
    <source>
        <dbReference type="ARBA" id="ARBA00022670"/>
    </source>
</evidence>
<evidence type="ECO:0000256" key="8">
    <source>
        <dbReference type="SAM" id="Phobius"/>
    </source>
</evidence>
<evidence type="ECO:0000256" key="6">
    <source>
        <dbReference type="ARBA" id="ARBA00022989"/>
    </source>
</evidence>
<dbReference type="GO" id="GO:0005886">
    <property type="term" value="C:plasma membrane"/>
    <property type="evidence" value="ECO:0007669"/>
    <property type="project" value="UniProtKB-SubCell"/>
</dbReference>
<dbReference type="InterPro" id="IPR019127">
    <property type="entry name" value="Exosortase"/>
</dbReference>
<feature type="transmembrane region" description="Helical" evidence="8">
    <location>
        <begin position="29"/>
        <end position="49"/>
    </location>
</feature>
<keyword evidence="5" id="KW-0378">Hydrolase</keyword>
<keyword evidence="3" id="KW-0645">Protease</keyword>
<proteinExistence type="predicted"/>
<feature type="transmembrane region" description="Helical" evidence="8">
    <location>
        <begin position="129"/>
        <end position="153"/>
    </location>
</feature>
<feature type="transmembrane region" description="Helical" evidence="8">
    <location>
        <begin position="104"/>
        <end position="122"/>
    </location>
</feature>
<dbReference type="GO" id="GO:0006508">
    <property type="term" value="P:proteolysis"/>
    <property type="evidence" value="ECO:0007669"/>
    <property type="project" value="UniProtKB-KW"/>
</dbReference>
<protein>
    <submittedName>
        <fullName evidence="9">Exosortase/archaeosortase family protein</fullName>
    </submittedName>
</protein>